<protein>
    <recommendedName>
        <fullName evidence="3">C-type lectin domain-containing protein</fullName>
    </recommendedName>
</protein>
<keyword evidence="2" id="KW-1185">Reference proteome</keyword>
<evidence type="ECO:0008006" key="3">
    <source>
        <dbReference type="Google" id="ProtNLM"/>
    </source>
</evidence>
<reference evidence="1" key="1">
    <citation type="submission" date="2025-08" db="UniProtKB">
        <authorList>
            <consortium name="Ensembl"/>
        </authorList>
    </citation>
    <scope>IDENTIFICATION</scope>
</reference>
<dbReference type="Ensembl" id="ENSEBUT00000004871.1">
    <property type="protein sequence ID" value="ENSEBUP00000004433.1"/>
    <property type="gene ID" value="ENSEBUG00000003135.1"/>
</dbReference>
<sequence>MNCRPTFNFPAEGSRTKEVHWPRSQTRRHQIFCRFIYLRWRLKMKHFSLKLINQTTGLVTWCGSHIGKTDKLWASIPETTPRKKLKFGTSPTRVPPSFTAIYLARGMSLRESRLLASKGELFGYPSSFANCVEMHAAAGYNWNDQQCRANNRHNICQFVWNNGTFWPQKVEHFHPPLPFLFK</sequence>
<reference evidence="1" key="2">
    <citation type="submission" date="2025-09" db="UniProtKB">
        <authorList>
            <consortium name="Ensembl"/>
        </authorList>
    </citation>
    <scope>IDENTIFICATION</scope>
</reference>
<evidence type="ECO:0000313" key="2">
    <source>
        <dbReference type="Proteomes" id="UP000694388"/>
    </source>
</evidence>
<proteinExistence type="predicted"/>
<organism evidence="1 2">
    <name type="scientific">Eptatretus burgeri</name>
    <name type="common">Inshore hagfish</name>
    <dbReference type="NCBI Taxonomy" id="7764"/>
    <lineage>
        <taxon>Eukaryota</taxon>
        <taxon>Metazoa</taxon>
        <taxon>Chordata</taxon>
        <taxon>Craniata</taxon>
        <taxon>Vertebrata</taxon>
        <taxon>Cyclostomata</taxon>
        <taxon>Myxini</taxon>
        <taxon>Myxiniformes</taxon>
        <taxon>Myxinidae</taxon>
        <taxon>Eptatretinae</taxon>
        <taxon>Eptatretus</taxon>
    </lineage>
</organism>
<dbReference type="Proteomes" id="UP000694388">
    <property type="component" value="Unplaced"/>
</dbReference>
<evidence type="ECO:0000313" key="1">
    <source>
        <dbReference type="Ensembl" id="ENSEBUP00000004433.1"/>
    </source>
</evidence>
<dbReference type="AlphaFoldDB" id="A0A8C4NL54"/>
<accession>A0A8C4NL54</accession>
<name>A0A8C4NL54_EPTBU</name>